<evidence type="ECO:0000256" key="1">
    <source>
        <dbReference type="SAM" id="MobiDB-lite"/>
    </source>
</evidence>
<dbReference type="GeneID" id="98172733"/>
<gene>
    <name evidence="2" type="ORF">MFIFM68171_01988</name>
</gene>
<dbReference type="EMBL" id="BAAFSV010000001">
    <property type="protein sequence ID" value="GAB1311778.1"/>
    <property type="molecule type" value="Genomic_DNA"/>
</dbReference>
<evidence type="ECO:0000313" key="2">
    <source>
        <dbReference type="EMBL" id="GAB1311778.1"/>
    </source>
</evidence>
<name>A0ABQ0G1Z3_9PEZI</name>
<sequence>MMDGQKSDMFVPYGDLQPRERGSHEKRWDYSRCRSLLTCVLGQFQADAFIEALVEAGNAGDENVAKITITLGTGNKLVLSGRVFPTGVSVPDEMCPA</sequence>
<dbReference type="Proteomes" id="UP001628179">
    <property type="component" value="Unassembled WGS sequence"/>
</dbReference>
<proteinExistence type="predicted"/>
<accession>A0ABQ0G1Z3</accession>
<comment type="caution">
    <text evidence="2">The sequence shown here is derived from an EMBL/GenBank/DDBJ whole genome shotgun (WGS) entry which is preliminary data.</text>
</comment>
<feature type="region of interest" description="Disordered" evidence="1">
    <location>
        <begin position="1"/>
        <end position="24"/>
    </location>
</feature>
<evidence type="ECO:0000313" key="3">
    <source>
        <dbReference type="Proteomes" id="UP001628179"/>
    </source>
</evidence>
<reference evidence="2 3" key="1">
    <citation type="submission" date="2024-09" db="EMBL/GenBank/DDBJ databases">
        <title>Itraconazole resistance in Madurella fahalii resulting from another homologue of gene encoding cytochrome P450 14-alpha sterol demethylase (CYP51).</title>
        <authorList>
            <person name="Yoshioka I."/>
            <person name="Fahal A.H."/>
            <person name="Kaneko S."/>
            <person name="Yaguchi T."/>
        </authorList>
    </citation>
    <scope>NUCLEOTIDE SEQUENCE [LARGE SCALE GENOMIC DNA]</scope>
    <source>
        <strain evidence="2 3">IFM 68171</strain>
    </source>
</reference>
<organism evidence="2 3">
    <name type="scientific">Madurella fahalii</name>
    <dbReference type="NCBI Taxonomy" id="1157608"/>
    <lineage>
        <taxon>Eukaryota</taxon>
        <taxon>Fungi</taxon>
        <taxon>Dikarya</taxon>
        <taxon>Ascomycota</taxon>
        <taxon>Pezizomycotina</taxon>
        <taxon>Sordariomycetes</taxon>
        <taxon>Sordariomycetidae</taxon>
        <taxon>Sordariales</taxon>
        <taxon>Sordariales incertae sedis</taxon>
        <taxon>Madurella</taxon>
    </lineage>
</organism>
<dbReference type="RefSeq" id="XP_070913511.1">
    <property type="nucleotide sequence ID" value="XM_071057410.1"/>
</dbReference>
<protein>
    <submittedName>
        <fullName evidence="2">Uncharacterized protein</fullName>
    </submittedName>
</protein>
<keyword evidence="3" id="KW-1185">Reference proteome</keyword>